<feature type="chain" id="PRO_5020705356" evidence="4">
    <location>
        <begin position="20"/>
        <end position="156"/>
    </location>
</feature>
<evidence type="ECO:0000313" key="6">
    <source>
        <dbReference type="EMBL" id="TDX24116.1"/>
    </source>
</evidence>
<proteinExistence type="predicted"/>
<dbReference type="InterPro" id="IPR050845">
    <property type="entry name" value="Cu-binding_ET"/>
</dbReference>
<dbReference type="GO" id="GO:0005507">
    <property type="term" value="F:copper ion binding"/>
    <property type="evidence" value="ECO:0007669"/>
    <property type="project" value="InterPro"/>
</dbReference>
<protein>
    <submittedName>
        <fullName evidence="6">Putative cupredoxin-like copper-binding protein</fullName>
    </submittedName>
</protein>
<dbReference type="Pfam" id="PF00127">
    <property type="entry name" value="Copper-bind"/>
    <property type="match status" value="1"/>
</dbReference>
<keyword evidence="2" id="KW-0186">Copper</keyword>
<name>A0A4R8FE43_9RHOB</name>
<feature type="signal peptide" evidence="4">
    <location>
        <begin position="1"/>
        <end position="19"/>
    </location>
</feature>
<evidence type="ECO:0000256" key="3">
    <source>
        <dbReference type="SAM" id="MobiDB-lite"/>
    </source>
</evidence>
<evidence type="ECO:0000256" key="4">
    <source>
        <dbReference type="SAM" id="SignalP"/>
    </source>
</evidence>
<dbReference type="CDD" id="cd04211">
    <property type="entry name" value="Cupredoxin_like_2"/>
    <property type="match status" value="1"/>
</dbReference>
<feature type="compositionally biased region" description="Polar residues" evidence="3">
    <location>
        <begin position="24"/>
        <end position="35"/>
    </location>
</feature>
<dbReference type="SUPFAM" id="SSF49503">
    <property type="entry name" value="Cupredoxins"/>
    <property type="match status" value="1"/>
</dbReference>
<evidence type="ECO:0000313" key="7">
    <source>
        <dbReference type="Proteomes" id="UP000295484"/>
    </source>
</evidence>
<dbReference type="RefSeq" id="WP_134079066.1">
    <property type="nucleotide sequence ID" value="NZ_SOEB01000024.1"/>
</dbReference>
<evidence type="ECO:0000256" key="2">
    <source>
        <dbReference type="ARBA" id="ARBA00023008"/>
    </source>
</evidence>
<dbReference type="Gene3D" id="2.60.40.420">
    <property type="entry name" value="Cupredoxins - blue copper proteins"/>
    <property type="match status" value="1"/>
</dbReference>
<comment type="caution">
    <text evidence="6">The sequence shown here is derived from an EMBL/GenBank/DDBJ whole genome shotgun (WGS) entry which is preliminary data.</text>
</comment>
<sequence>MKSLLVATALALASTTAVADGNASGHSHGQTSIGQPGSAAEADRSVTIRMVETADGMGFEPAALDVKQGETIRFEVENTGHMDHEIVLGTVEGNRAHMQKMAEMGPMRHHDPNALQLAPGKAGELVWTFSEPGSVQFACLIMGHMEAGMHGTITVN</sequence>
<dbReference type="AlphaFoldDB" id="A0A4R8FE43"/>
<dbReference type="EMBL" id="SOEB01000024">
    <property type="protein sequence ID" value="TDX24116.1"/>
    <property type="molecule type" value="Genomic_DNA"/>
</dbReference>
<dbReference type="InterPro" id="IPR000923">
    <property type="entry name" value="BlueCu_1"/>
</dbReference>
<evidence type="ECO:0000259" key="5">
    <source>
        <dbReference type="Pfam" id="PF00127"/>
    </source>
</evidence>
<dbReference type="GO" id="GO:0009055">
    <property type="term" value="F:electron transfer activity"/>
    <property type="evidence" value="ECO:0007669"/>
    <property type="project" value="InterPro"/>
</dbReference>
<dbReference type="Proteomes" id="UP000295484">
    <property type="component" value="Unassembled WGS sequence"/>
</dbReference>
<feature type="region of interest" description="Disordered" evidence="3">
    <location>
        <begin position="20"/>
        <end position="42"/>
    </location>
</feature>
<organism evidence="6 7">
    <name type="scientific">Rhodovulum visakhapatnamense</name>
    <dbReference type="NCBI Taxonomy" id="364297"/>
    <lineage>
        <taxon>Bacteria</taxon>
        <taxon>Pseudomonadati</taxon>
        <taxon>Pseudomonadota</taxon>
        <taxon>Alphaproteobacteria</taxon>
        <taxon>Rhodobacterales</taxon>
        <taxon>Paracoccaceae</taxon>
        <taxon>Rhodovulum</taxon>
    </lineage>
</organism>
<keyword evidence="4" id="KW-0732">Signal</keyword>
<gene>
    <name evidence="6" type="ORF">EV657_1249</name>
</gene>
<accession>A0A4R8FE43</accession>
<dbReference type="PANTHER" id="PTHR38439">
    <property type="entry name" value="AURACYANIN-B"/>
    <property type="match status" value="1"/>
</dbReference>
<dbReference type="InterPro" id="IPR008972">
    <property type="entry name" value="Cupredoxin"/>
</dbReference>
<feature type="domain" description="Blue (type 1) copper" evidence="5">
    <location>
        <begin position="52"/>
        <end position="156"/>
    </location>
</feature>
<reference evidence="6 7" key="1">
    <citation type="submission" date="2019-03" db="EMBL/GenBank/DDBJ databases">
        <title>Genomic Encyclopedia of Type Strains, Phase IV (KMG-IV): sequencing the most valuable type-strain genomes for metagenomic binning, comparative biology and taxonomic classification.</title>
        <authorList>
            <person name="Goeker M."/>
        </authorList>
    </citation>
    <scope>NUCLEOTIDE SEQUENCE [LARGE SCALE GENOMIC DNA]</scope>
    <source>
        <strain evidence="6 7">JA181</strain>
    </source>
</reference>
<dbReference type="PANTHER" id="PTHR38439:SF3">
    <property type="entry name" value="COPPER-RESISTANT CUPROPROTEIN COPI"/>
    <property type="match status" value="1"/>
</dbReference>
<keyword evidence="1" id="KW-0479">Metal-binding</keyword>
<evidence type="ECO:0000256" key="1">
    <source>
        <dbReference type="ARBA" id="ARBA00022723"/>
    </source>
</evidence>